<evidence type="ECO:0000313" key="2">
    <source>
        <dbReference type="EMBL" id="CAE6439834.1"/>
    </source>
</evidence>
<reference evidence="2" key="1">
    <citation type="submission" date="2021-01" db="EMBL/GenBank/DDBJ databases">
        <authorList>
            <person name="Kaushik A."/>
        </authorList>
    </citation>
    <scope>NUCLEOTIDE SEQUENCE</scope>
    <source>
        <strain evidence="2">AG4-RS23</strain>
    </source>
</reference>
<evidence type="ECO:0000256" key="1">
    <source>
        <dbReference type="SAM" id="MobiDB-lite"/>
    </source>
</evidence>
<comment type="caution">
    <text evidence="2">The sequence shown here is derived from an EMBL/GenBank/DDBJ whole genome shotgun (WGS) entry which is preliminary data.</text>
</comment>
<feature type="region of interest" description="Disordered" evidence="1">
    <location>
        <begin position="364"/>
        <end position="384"/>
    </location>
</feature>
<organism evidence="2 3">
    <name type="scientific">Rhizoctonia solani</name>
    <dbReference type="NCBI Taxonomy" id="456999"/>
    <lineage>
        <taxon>Eukaryota</taxon>
        <taxon>Fungi</taxon>
        <taxon>Dikarya</taxon>
        <taxon>Basidiomycota</taxon>
        <taxon>Agaricomycotina</taxon>
        <taxon>Agaricomycetes</taxon>
        <taxon>Cantharellales</taxon>
        <taxon>Ceratobasidiaceae</taxon>
        <taxon>Rhizoctonia</taxon>
    </lineage>
</organism>
<protein>
    <submittedName>
        <fullName evidence="2">Uncharacterized protein</fullName>
    </submittedName>
</protein>
<proteinExistence type="predicted"/>
<gene>
    <name evidence="2" type="ORF">RDB_LOCUS38383</name>
</gene>
<dbReference type="Proteomes" id="UP000663861">
    <property type="component" value="Unassembled WGS sequence"/>
</dbReference>
<evidence type="ECO:0000313" key="3">
    <source>
        <dbReference type="Proteomes" id="UP000663861"/>
    </source>
</evidence>
<dbReference type="AlphaFoldDB" id="A0A8H2Y1V9"/>
<name>A0A8H2Y1V9_9AGAM</name>
<accession>A0A8H2Y1V9</accession>
<dbReference type="EMBL" id="CAJMWY010000579">
    <property type="protein sequence ID" value="CAE6439834.1"/>
    <property type="molecule type" value="Genomic_DNA"/>
</dbReference>
<sequence>MAPHYETVPLQVPLPQLSKQDFELKVEGADSFDRSPLRGYLGIEPCTWPVTAMFIPTKGYLGIEPCTWPVTAMFIPTKGTIDIRWIELKVQVYERAYTTHISDIEEVSQVLFQSGAIVFGKEENTSYETITGPRVLSHVFNVPSHMPSALQSKHKRAQVIWKLVFKVYRKSGAFKREYIAHETKFPAIKNYLPIPSIEHQIPLEIQGESPKGDFSWSLASSNDIPTSLYALGDTTRASFVLKAKPGHSIKSQLRSVQLELTEYVVASGEPNVLLDTLYRHKIDTSSNNIESKEGCSYEFDVIIPSKSSPDYTGTFMSVTHRLQVTTAWKGRLLDKVTSHPIAIAALSHSERQRAIEEVAQIETTPSIAPPSRNDDVPPPSYTSTQHLLSESSMTLMPQRTEDELSSISYRSNIDTPTTGSAVHSVAG</sequence>